<name>A0A255YHN3_9SPHN</name>
<keyword evidence="3" id="KW-1185">Reference proteome</keyword>
<proteinExistence type="predicted"/>
<comment type="caution">
    <text evidence="2">The sequence shown here is derived from an EMBL/GenBank/DDBJ whole genome shotgun (WGS) entry which is preliminary data.</text>
</comment>
<feature type="domain" description="Transcriptional regulator AbiEi antitoxin N-terminal" evidence="1">
    <location>
        <begin position="6"/>
        <end position="96"/>
    </location>
</feature>
<organism evidence="2 3">
    <name type="scientific">Sandarakinorhabdus cyanobacteriorum</name>
    <dbReference type="NCBI Taxonomy" id="1981098"/>
    <lineage>
        <taxon>Bacteria</taxon>
        <taxon>Pseudomonadati</taxon>
        <taxon>Pseudomonadota</taxon>
        <taxon>Alphaproteobacteria</taxon>
        <taxon>Sphingomonadales</taxon>
        <taxon>Sphingosinicellaceae</taxon>
        <taxon>Sandarakinorhabdus</taxon>
    </lineage>
</organism>
<evidence type="ECO:0000313" key="2">
    <source>
        <dbReference type="EMBL" id="OYQ28701.1"/>
    </source>
</evidence>
<dbReference type="InterPro" id="IPR021561">
    <property type="entry name" value="AbiEi_3"/>
</dbReference>
<accession>A0A255YHN3</accession>
<dbReference type="OrthoDB" id="1550938at2"/>
<evidence type="ECO:0000259" key="1">
    <source>
        <dbReference type="Pfam" id="PF17194"/>
    </source>
</evidence>
<dbReference type="InterPro" id="IPR033455">
    <property type="entry name" value="AbiEi_3_N"/>
</dbReference>
<dbReference type="RefSeq" id="WP_094473765.1">
    <property type="nucleotide sequence ID" value="NZ_NOXT01000109.1"/>
</dbReference>
<dbReference type="Proteomes" id="UP000216991">
    <property type="component" value="Unassembled WGS sequence"/>
</dbReference>
<reference evidence="2 3" key="1">
    <citation type="submission" date="2017-07" db="EMBL/GenBank/DDBJ databases">
        <title>Sandarakinorhabdus cyanobacteriorum sp. nov., a novel bacterium isolated from cyanobacterial aggregates in a eutrophic lake.</title>
        <authorList>
            <person name="Cai H."/>
        </authorList>
    </citation>
    <scope>NUCLEOTIDE SEQUENCE [LARGE SCALE GENOMIC DNA]</scope>
    <source>
        <strain evidence="2 3">TH057</strain>
    </source>
</reference>
<dbReference type="Pfam" id="PF11459">
    <property type="entry name" value="AbiEi_3"/>
    <property type="match status" value="1"/>
</dbReference>
<dbReference type="AlphaFoldDB" id="A0A255YHN3"/>
<protein>
    <recommendedName>
        <fullName evidence="1">Transcriptional regulator AbiEi antitoxin N-terminal domain-containing protein</fullName>
    </recommendedName>
</protein>
<sequence>MTKRTDSKLNQLQRLLPEDMVVDAAWLQRHGYSSALRSQYVSAGWLNSPARRVYRRGYGPLSWEQVILSLQQLEELPLTVGGRTALEQQGYAHYLSANQREVHLYGPVRPPSWLTSLPLEMTFHWHNSRRLFPNQDVSNEPKSSMLEPGGKFSLPLRLSSKERAVLELLDELPERESFHQVDMLMEGLTDLSPRRLQSLLEDCSSVKVKRLFFFFADRHRHAWRAKLDTPRINLGAGKRALVKGGRLDPTYQITVPADLGEA</sequence>
<gene>
    <name evidence="2" type="ORF">CHU93_09080</name>
</gene>
<dbReference type="Pfam" id="PF17194">
    <property type="entry name" value="AbiEi_3_N"/>
    <property type="match status" value="1"/>
</dbReference>
<dbReference type="EMBL" id="NOXT01000109">
    <property type="protein sequence ID" value="OYQ28701.1"/>
    <property type="molecule type" value="Genomic_DNA"/>
</dbReference>
<evidence type="ECO:0000313" key="3">
    <source>
        <dbReference type="Proteomes" id="UP000216991"/>
    </source>
</evidence>